<dbReference type="Proteomes" id="UP000219564">
    <property type="component" value="Unassembled WGS sequence"/>
</dbReference>
<dbReference type="AlphaFoldDB" id="A0AAX2H8D4"/>
<comment type="caution">
    <text evidence="2">The sequence shown here is derived from an EMBL/GenBank/DDBJ whole genome shotgun (WGS) entry which is preliminary data.</text>
</comment>
<protein>
    <submittedName>
        <fullName evidence="2">Lambda family phage holin</fullName>
    </submittedName>
</protein>
<evidence type="ECO:0000256" key="1">
    <source>
        <dbReference type="SAM" id="Phobius"/>
    </source>
</evidence>
<sequence length="110" mass="11684">MPSSKDPAVWVMILTWISQNAPVIYATCLSVLIASLRIVYRGGTRKAVLLESLLCGCFTLAMLSGLSLLGLPQEAAAFVGGMVGLLGVDKVRHLAEHFAGLKVTRRNGDG</sequence>
<proteinExistence type="predicted"/>
<dbReference type="NCBIfam" id="TIGR01594">
    <property type="entry name" value="holin_lambda"/>
    <property type="match status" value="1"/>
</dbReference>
<keyword evidence="1" id="KW-1133">Transmembrane helix</keyword>
<evidence type="ECO:0000313" key="3">
    <source>
        <dbReference type="Proteomes" id="UP000219564"/>
    </source>
</evidence>
<feature type="transmembrane region" description="Helical" evidence="1">
    <location>
        <begin position="20"/>
        <end position="40"/>
    </location>
</feature>
<dbReference type="EMBL" id="OBKZ01000020">
    <property type="protein sequence ID" value="SOB53028.1"/>
    <property type="molecule type" value="Genomic_DNA"/>
</dbReference>
<keyword evidence="1" id="KW-0812">Transmembrane</keyword>
<evidence type="ECO:0000313" key="2">
    <source>
        <dbReference type="EMBL" id="SOB53028.1"/>
    </source>
</evidence>
<accession>A0AAX2H8D4</accession>
<organism evidence="2 3">
    <name type="scientific">Pseudomonas lundensis</name>
    <dbReference type="NCBI Taxonomy" id="86185"/>
    <lineage>
        <taxon>Bacteria</taxon>
        <taxon>Pseudomonadati</taxon>
        <taxon>Pseudomonadota</taxon>
        <taxon>Gammaproteobacteria</taxon>
        <taxon>Pseudomonadales</taxon>
        <taxon>Pseudomonadaceae</taxon>
        <taxon>Pseudomonas</taxon>
    </lineage>
</organism>
<dbReference type="InterPro" id="IPR006481">
    <property type="entry name" value="Phage_lambda_GpS_holin"/>
</dbReference>
<dbReference type="RefSeq" id="WP_097192108.1">
    <property type="nucleotide sequence ID" value="NZ_JAAQXX010000040.1"/>
</dbReference>
<dbReference type="Pfam" id="PF05106">
    <property type="entry name" value="Phage_holin_3_1"/>
    <property type="match status" value="1"/>
</dbReference>
<gene>
    <name evidence="2" type="ORF">PLUA15_270010</name>
</gene>
<keyword evidence="1" id="KW-0472">Membrane</keyword>
<name>A0AAX2H8D4_9PSED</name>
<feature type="transmembrane region" description="Helical" evidence="1">
    <location>
        <begin position="47"/>
        <end position="69"/>
    </location>
</feature>
<reference evidence="2 3" key="1">
    <citation type="submission" date="2017-08" db="EMBL/GenBank/DDBJ databases">
        <authorList>
            <person name="Chaillou S."/>
        </authorList>
    </citation>
    <scope>NUCLEOTIDE SEQUENCE [LARGE SCALE GENOMIC DNA]</scope>
    <source>
        <strain evidence="2 3">MFPA15A1205</strain>
    </source>
</reference>